<dbReference type="EMBL" id="PKPP01001112">
    <property type="protein sequence ID" value="PWA85505.1"/>
    <property type="molecule type" value="Genomic_DNA"/>
</dbReference>
<name>A0A2U1PIB1_ARTAN</name>
<dbReference type="PANTHER" id="PTHR31983">
    <property type="entry name" value="ENDO-1,3(4)-BETA-GLUCANASE 1"/>
    <property type="match status" value="1"/>
</dbReference>
<keyword evidence="2" id="KW-1185">Reference proteome</keyword>
<gene>
    <name evidence="1" type="ORF">CTI12_AA149880</name>
</gene>
<dbReference type="GO" id="GO:0052861">
    <property type="term" value="F:endo-1,3(4)-beta-glucanase activity"/>
    <property type="evidence" value="ECO:0007669"/>
    <property type="project" value="InterPro"/>
</dbReference>
<sequence>MFFVFGLRVSRVFSATLGGYQKKASDSSATSEDAPEIAIEVAPEGVPKATTAAVTVTKIEEAVNAYYSPALMGLAYGDTHSVVFMGVLWANKRVSGLWFAPSEWKECRTGIQVLPLLPIELENKLKERTQMFRKRLKIWDPGIKIFFRRHLEDKEVFEGVGSVMPMVRICLIVIMFRIRI</sequence>
<organism evidence="1 2">
    <name type="scientific">Artemisia annua</name>
    <name type="common">Sweet wormwood</name>
    <dbReference type="NCBI Taxonomy" id="35608"/>
    <lineage>
        <taxon>Eukaryota</taxon>
        <taxon>Viridiplantae</taxon>
        <taxon>Streptophyta</taxon>
        <taxon>Embryophyta</taxon>
        <taxon>Tracheophyta</taxon>
        <taxon>Spermatophyta</taxon>
        <taxon>Magnoliopsida</taxon>
        <taxon>eudicotyledons</taxon>
        <taxon>Gunneridae</taxon>
        <taxon>Pentapetalae</taxon>
        <taxon>asterids</taxon>
        <taxon>campanulids</taxon>
        <taxon>Asterales</taxon>
        <taxon>Asteraceae</taxon>
        <taxon>Asteroideae</taxon>
        <taxon>Anthemideae</taxon>
        <taxon>Artemisiinae</taxon>
        <taxon>Artemisia</taxon>
    </lineage>
</organism>
<dbReference type="OrthoDB" id="4473401at2759"/>
<protein>
    <submittedName>
        <fullName evidence="1">Uncharacterized protein</fullName>
    </submittedName>
</protein>
<dbReference type="PANTHER" id="PTHR31983:SF0">
    <property type="entry name" value="GLUCAN ENDO-1,3-BETA-D-GLUCOSIDASE 2"/>
    <property type="match status" value="1"/>
</dbReference>
<evidence type="ECO:0000313" key="1">
    <source>
        <dbReference type="EMBL" id="PWA85505.1"/>
    </source>
</evidence>
<dbReference type="STRING" id="35608.A0A2U1PIB1"/>
<proteinExistence type="predicted"/>
<dbReference type="AlphaFoldDB" id="A0A2U1PIB1"/>
<dbReference type="Proteomes" id="UP000245207">
    <property type="component" value="Unassembled WGS sequence"/>
</dbReference>
<accession>A0A2U1PIB1</accession>
<dbReference type="InterPro" id="IPR005200">
    <property type="entry name" value="Endo-beta-glucanase"/>
</dbReference>
<reference evidence="1 2" key="1">
    <citation type="journal article" date="2018" name="Mol. Plant">
        <title>The genome of Artemisia annua provides insight into the evolution of Asteraceae family and artemisinin biosynthesis.</title>
        <authorList>
            <person name="Shen Q."/>
            <person name="Zhang L."/>
            <person name="Liao Z."/>
            <person name="Wang S."/>
            <person name="Yan T."/>
            <person name="Shi P."/>
            <person name="Liu M."/>
            <person name="Fu X."/>
            <person name="Pan Q."/>
            <person name="Wang Y."/>
            <person name="Lv Z."/>
            <person name="Lu X."/>
            <person name="Zhang F."/>
            <person name="Jiang W."/>
            <person name="Ma Y."/>
            <person name="Chen M."/>
            <person name="Hao X."/>
            <person name="Li L."/>
            <person name="Tang Y."/>
            <person name="Lv G."/>
            <person name="Zhou Y."/>
            <person name="Sun X."/>
            <person name="Brodelius P.E."/>
            <person name="Rose J.K.C."/>
            <person name="Tang K."/>
        </authorList>
    </citation>
    <scope>NUCLEOTIDE SEQUENCE [LARGE SCALE GENOMIC DNA]</scope>
    <source>
        <strain evidence="2">cv. Huhao1</strain>
        <tissue evidence="1">Leaf</tissue>
    </source>
</reference>
<comment type="caution">
    <text evidence="1">The sequence shown here is derived from an EMBL/GenBank/DDBJ whole genome shotgun (WGS) entry which is preliminary data.</text>
</comment>
<evidence type="ECO:0000313" key="2">
    <source>
        <dbReference type="Proteomes" id="UP000245207"/>
    </source>
</evidence>